<keyword evidence="1" id="KW-0808">Transferase</keyword>
<feature type="domain" description="Glucosyltransferase 3-like C-terminal" evidence="3">
    <location>
        <begin position="174"/>
        <end position="337"/>
    </location>
</feature>
<dbReference type="InterPro" id="IPR058591">
    <property type="entry name" value="Gtf3_N"/>
</dbReference>
<evidence type="ECO:0000256" key="1">
    <source>
        <dbReference type="ARBA" id="ARBA00022679"/>
    </source>
</evidence>
<evidence type="ECO:0000259" key="3">
    <source>
        <dbReference type="Pfam" id="PF26337"/>
    </source>
</evidence>
<sequence length="342" mass="38705">MVYYEVSEESVHKNHAGLKARSDITKILKTWNHLALPKGEDKGLFDKIICIPKTFFGWFNIYRRIKKGDVILLQYPMLMYPKVSLVALPLIKAIKGKGAKLIYLIHDLQSLRGYDFKGVDQNWLMMADAIISHNSVMSSYLKESGVDCPIVDLEIFDYLIEDIPSKSINKEQGIVIAGNMDPEKAGYVYQLFSHFPNADFKIYGPNFVPSSNEAKWYEGSVPPDLLPHTIKGKYGLVWDGPSIEKCEGTYGEYLRVNNPHKLSLYIISGLPILIWKEAAEADFVVKNGIGFAVNSIDDAISKIRSVDENEYRSMQNNVKTIQERLAVGYYTNKSLEHALALI</sequence>
<comment type="caution">
    <text evidence="4">The sequence shown here is derived from an EMBL/GenBank/DDBJ whole genome shotgun (WGS) entry which is preliminary data.</text>
</comment>
<protein>
    <recommendedName>
        <fullName evidence="6">Galactofuranosyltransferase</fullName>
    </recommendedName>
</protein>
<evidence type="ECO:0008006" key="6">
    <source>
        <dbReference type="Google" id="ProtNLM"/>
    </source>
</evidence>
<dbReference type="Gene3D" id="3.40.50.2000">
    <property type="entry name" value="Glycogen Phosphorylase B"/>
    <property type="match status" value="2"/>
</dbReference>
<dbReference type="Proteomes" id="UP000287533">
    <property type="component" value="Unassembled WGS sequence"/>
</dbReference>
<proteinExistence type="predicted"/>
<dbReference type="Pfam" id="PF26337">
    <property type="entry name" value="Gtf3_C"/>
    <property type="match status" value="1"/>
</dbReference>
<dbReference type="Pfam" id="PF26334">
    <property type="entry name" value="Gtf3_N"/>
    <property type="match status" value="1"/>
</dbReference>
<organism evidence="4 5">
    <name type="scientific">Bifidobacterium goeldii</name>
    <dbReference type="NCBI Taxonomy" id="2306975"/>
    <lineage>
        <taxon>Bacteria</taxon>
        <taxon>Bacillati</taxon>
        <taxon>Actinomycetota</taxon>
        <taxon>Actinomycetes</taxon>
        <taxon>Bifidobacteriales</taxon>
        <taxon>Bifidobacteriaceae</taxon>
        <taxon>Bifidobacterium</taxon>
    </lineage>
</organism>
<evidence type="ECO:0000313" key="4">
    <source>
        <dbReference type="EMBL" id="RSX51758.1"/>
    </source>
</evidence>
<dbReference type="OrthoDB" id="9790931at2"/>
<accession>A0A430FGA3</accession>
<dbReference type="PIRSF" id="PIRSF007023">
    <property type="entry name" value="UDP-Galf_transf"/>
    <property type="match status" value="1"/>
</dbReference>
<reference evidence="4 5" key="1">
    <citation type="submission" date="2018-09" db="EMBL/GenBank/DDBJ databases">
        <title>Characterization of the phylogenetic diversity of five novel species belonging to the genus Bifidobacterium.</title>
        <authorList>
            <person name="Lugli G.A."/>
            <person name="Duranti S."/>
            <person name="Milani C."/>
        </authorList>
    </citation>
    <scope>NUCLEOTIDE SEQUENCE [LARGE SCALE GENOMIC DNA]</scope>
    <source>
        <strain evidence="4 5">2034B</strain>
    </source>
</reference>
<dbReference type="RefSeq" id="WP_125981933.1">
    <property type="nucleotide sequence ID" value="NZ_QXGL01000006.1"/>
</dbReference>
<name>A0A430FGA3_9BIFI</name>
<dbReference type="AlphaFoldDB" id="A0A430FGA3"/>
<keyword evidence="5" id="KW-1185">Reference proteome</keyword>
<feature type="domain" description="Glucosyltransferase 3-like N-terminal" evidence="2">
    <location>
        <begin position="13"/>
        <end position="155"/>
    </location>
</feature>
<dbReference type="InterPro" id="IPR058592">
    <property type="entry name" value="Gtf3_C"/>
</dbReference>
<dbReference type="EMBL" id="QXGL01000006">
    <property type="protein sequence ID" value="RSX51758.1"/>
    <property type="molecule type" value="Genomic_DNA"/>
</dbReference>
<evidence type="ECO:0000259" key="2">
    <source>
        <dbReference type="Pfam" id="PF26334"/>
    </source>
</evidence>
<evidence type="ECO:0000313" key="5">
    <source>
        <dbReference type="Proteomes" id="UP000287533"/>
    </source>
</evidence>
<gene>
    <name evidence="4" type="ORF">D2E25_1733</name>
</gene>